<evidence type="ECO:0000313" key="19">
    <source>
        <dbReference type="Proteomes" id="UP000476176"/>
    </source>
</evidence>
<dbReference type="AlphaFoldDB" id="A0A6A3Y623"/>
<evidence type="ECO:0000313" key="12">
    <source>
        <dbReference type="Proteomes" id="UP000429523"/>
    </source>
</evidence>
<dbReference type="EMBL" id="QXGB01000498">
    <property type="protein sequence ID" value="KAE9212772.1"/>
    <property type="molecule type" value="Genomic_DNA"/>
</dbReference>
<dbReference type="Proteomes" id="UP000476176">
    <property type="component" value="Unassembled WGS sequence"/>
</dbReference>
<evidence type="ECO:0000313" key="6">
    <source>
        <dbReference type="EMBL" id="KAE9135552.1"/>
    </source>
</evidence>
<dbReference type="Proteomes" id="UP000440367">
    <property type="component" value="Unassembled WGS sequence"/>
</dbReference>
<accession>A0A6A3Y623</accession>
<evidence type="ECO:0000313" key="11">
    <source>
        <dbReference type="EMBL" id="KAE9358049.1"/>
    </source>
</evidence>
<organism evidence="8 13">
    <name type="scientific">Phytophthora fragariae</name>
    <dbReference type="NCBI Taxonomy" id="53985"/>
    <lineage>
        <taxon>Eukaryota</taxon>
        <taxon>Sar</taxon>
        <taxon>Stramenopiles</taxon>
        <taxon>Oomycota</taxon>
        <taxon>Peronosporomycetes</taxon>
        <taxon>Peronosporales</taxon>
        <taxon>Peronosporaceae</taxon>
        <taxon>Phytophthora</taxon>
    </lineage>
</organism>
<keyword evidence="1" id="KW-1133">Transmembrane helix</keyword>
<evidence type="ECO:0000313" key="8">
    <source>
        <dbReference type="EMBL" id="KAE9212772.1"/>
    </source>
</evidence>
<evidence type="ECO:0000313" key="7">
    <source>
        <dbReference type="EMBL" id="KAE9203883.1"/>
    </source>
</evidence>
<evidence type="ECO:0000313" key="2">
    <source>
        <dbReference type="EMBL" id="KAE8929271.1"/>
    </source>
</evidence>
<dbReference type="EMBL" id="QXGC01000598">
    <property type="protein sequence ID" value="KAE9228294.1"/>
    <property type="molecule type" value="Genomic_DNA"/>
</dbReference>
<dbReference type="Proteomes" id="UP000460718">
    <property type="component" value="Unassembled WGS sequence"/>
</dbReference>
<keyword evidence="1" id="KW-0812">Transmembrane</keyword>
<dbReference type="EMBL" id="QXGA01001401">
    <property type="protein sequence ID" value="KAE9120056.1"/>
    <property type="molecule type" value="Genomic_DNA"/>
</dbReference>
<evidence type="ECO:0000313" key="9">
    <source>
        <dbReference type="EMBL" id="KAE9228294.1"/>
    </source>
</evidence>
<dbReference type="EMBL" id="QXGD01001545">
    <property type="protein sequence ID" value="KAE9203883.1"/>
    <property type="molecule type" value="Genomic_DNA"/>
</dbReference>
<reference evidence="12 13" key="1">
    <citation type="submission" date="2018-08" db="EMBL/GenBank/DDBJ databases">
        <title>Genomic investigation of the strawberry pathogen Phytophthora fragariae indicates pathogenicity is determined by transcriptional variation in three key races.</title>
        <authorList>
            <person name="Adams T.M."/>
            <person name="Armitage A.D."/>
            <person name="Sobczyk M.K."/>
            <person name="Bates H.J."/>
            <person name="Dunwell J.M."/>
            <person name="Nellist C.F."/>
            <person name="Harrison R.J."/>
        </authorList>
    </citation>
    <scope>NUCLEOTIDE SEQUENCE [LARGE SCALE GENOMIC DNA]</scope>
    <source>
        <strain evidence="10 14">A4</strain>
        <strain evidence="7 15">BC-1</strain>
        <strain evidence="9 19">BC-23</strain>
        <strain evidence="8 13">NOV-27</strain>
        <strain evidence="5 16">NOV-5</strain>
        <strain evidence="6 17">NOV-71</strain>
        <strain evidence="11 20">NOV-77</strain>
        <strain evidence="2 12">NOV-9</strain>
        <strain evidence="4 21">ONT-3</strain>
        <strain evidence="3 18">SCRP245</strain>
    </source>
</reference>
<keyword evidence="13" id="KW-1185">Reference proteome</keyword>
<protein>
    <submittedName>
        <fullName evidence="8">Uncharacterized protein</fullName>
    </submittedName>
</protein>
<evidence type="ECO:0000313" key="21">
    <source>
        <dbReference type="Proteomes" id="UP000488956"/>
    </source>
</evidence>
<gene>
    <name evidence="10" type="ORF">PF001_g13107</name>
    <name evidence="7" type="ORF">PF002_g20804</name>
    <name evidence="9" type="ORF">PF004_g11110</name>
    <name evidence="8" type="ORF">PF005_g10456</name>
    <name evidence="5" type="ORF">PF006_g18220</name>
    <name evidence="6" type="ORF">PF007_g2500</name>
    <name evidence="11" type="ORF">PF008_g2878</name>
    <name evidence="2" type="ORF">PF009_g20611</name>
    <name evidence="4" type="ORF">PF010_g18087</name>
    <name evidence="3" type="ORF">PF011_g10831</name>
</gene>
<dbReference type="Proteomes" id="UP000486351">
    <property type="component" value="Unassembled WGS sequence"/>
</dbReference>
<dbReference type="EMBL" id="QXFY01000083">
    <property type="protein sequence ID" value="KAE9358049.1"/>
    <property type="molecule type" value="Genomic_DNA"/>
</dbReference>
<evidence type="ECO:0000313" key="5">
    <source>
        <dbReference type="EMBL" id="KAE9120056.1"/>
    </source>
</evidence>
<evidence type="ECO:0000313" key="17">
    <source>
        <dbReference type="Proteomes" id="UP000441208"/>
    </source>
</evidence>
<feature type="transmembrane region" description="Helical" evidence="1">
    <location>
        <begin position="32"/>
        <end position="55"/>
    </location>
</feature>
<comment type="caution">
    <text evidence="8">The sequence shown here is derived from an EMBL/GenBank/DDBJ whole genome shotgun (WGS) entry which is preliminary data.</text>
</comment>
<dbReference type="Proteomes" id="UP000433483">
    <property type="component" value="Unassembled WGS sequence"/>
</dbReference>
<evidence type="ECO:0000313" key="14">
    <source>
        <dbReference type="Proteomes" id="UP000437068"/>
    </source>
</evidence>
<dbReference type="EMBL" id="QXFZ01000068">
    <property type="protein sequence ID" value="KAE9135552.1"/>
    <property type="molecule type" value="Genomic_DNA"/>
</dbReference>
<evidence type="ECO:0000313" key="10">
    <source>
        <dbReference type="EMBL" id="KAE9304389.1"/>
    </source>
</evidence>
<keyword evidence="1" id="KW-0472">Membrane</keyword>
<dbReference type="EMBL" id="QXGE01000755">
    <property type="protein sequence ID" value="KAE9304389.1"/>
    <property type="molecule type" value="Genomic_DNA"/>
</dbReference>
<evidence type="ECO:0000313" key="16">
    <source>
        <dbReference type="Proteomes" id="UP000440732"/>
    </source>
</evidence>
<evidence type="ECO:0000313" key="4">
    <source>
        <dbReference type="EMBL" id="KAE9091708.1"/>
    </source>
</evidence>
<evidence type="ECO:0000313" key="3">
    <source>
        <dbReference type="EMBL" id="KAE9008105.1"/>
    </source>
</evidence>
<dbReference type="Proteomes" id="UP000441208">
    <property type="component" value="Unassembled WGS sequence"/>
</dbReference>
<dbReference type="EMBL" id="QXGF01001547">
    <property type="protein sequence ID" value="KAE8929271.1"/>
    <property type="molecule type" value="Genomic_DNA"/>
</dbReference>
<dbReference type="EMBL" id="QXFW01000582">
    <property type="protein sequence ID" value="KAE9008105.1"/>
    <property type="molecule type" value="Genomic_DNA"/>
</dbReference>
<evidence type="ECO:0000256" key="1">
    <source>
        <dbReference type="SAM" id="Phobius"/>
    </source>
</evidence>
<dbReference type="Proteomes" id="UP000429523">
    <property type="component" value="Unassembled WGS sequence"/>
</dbReference>
<sequence>MRVLSLFTKLGTKDDASGNTSLFTKISPEYNASGNMCAVLDIMLVVIGAAVVALWP</sequence>
<evidence type="ECO:0000313" key="15">
    <source>
        <dbReference type="Proteomes" id="UP000440367"/>
    </source>
</evidence>
<proteinExistence type="predicted"/>
<evidence type="ECO:0000313" key="13">
    <source>
        <dbReference type="Proteomes" id="UP000433483"/>
    </source>
</evidence>
<dbReference type="EMBL" id="QXFX01001355">
    <property type="protein sequence ID" value="KAE9091708.1"/>
    <property type="molecule type" value="Genomic_DNA"/>
</dbReference>
<dbReference type="Proteomes" id="UP000440732">
    <property type="component" value="Unassembled WGS sequence"/>
</dbReference>
<evidence type="ECO:0000313" key="18">
    <source>
        <dbReference type="Proteomes" id="UP000460718"/>
    </source>
</evidence>
<name>A0A6A3Y623_9STRA</name>
<dbReference type="Proteomes" id="UP000437068">
    <property type="component" value="Unassembled WGS sequence"/>
</dbReference>
<dbReference type="Proteomes" id="UP000488956">
    <property type="component" value="Unassembled WGS sequence"/>
</dbReference>
<evidence type="ECO:0000313" key="20">
    <source>
        <dbReference type="Proteomes" id="UP000486351"/>
    </source>
</evidence>